<dbReference type="AlphaFoldDB" id="A0A3P7LT40"/>
<evidence type="ECO:0000313" key="2">
    <source>
        <dbReference type="EMBL" id="VDN20064.1"/>
    </source>
</evidence>
<protein>
    <submittedName>
        <fullName evidence="2">Uncharacterized protein</fullName>
    </submittedName>
</protein>
<feature type="compositionally biased region" description="Polar residues" evidence="1">
    <location>
        <begin position="69"/>
        <end position="88"/>
    </location>
</feature>
<proteinExistence type="predicted"/>
<feature type="compositionally biased region" description="Basic and acidic residues" evidence="1">
    <location>
        <begin position="121"/>
        <end position="136"/>
    </location>
</feature>
<feature type="compositionally biased region" description="Basic residues" evidence="1">
    <location>
        <begin position="7"/>
        <end position="31"/>
    </location>
</feature>
<dbReference type="Proteomes" id="UP000281553">
    <property type="component" value="Unassembled WGS sequence"/>
</dbReference>
<dbReference type="EMBL" id="UYRU01070657">
    <property type="protein sequence ID" value="VDN20064.1"/>
    <property type="molecule type" value="Genomic_DNA"/>
</dbReference>
<keyword evidence="3" id="KW-1185">Reference proteome</keyword>
<evidence type="ECO:0000313" key="3">
    <source>
        <dbReference type="Proteomes" id="UP000281553"/>
    </source>
</evidence>
<accession>A0A3P7LT40</accession>
<reference evidence="2 3" key="1">
    <citation type="submission" date="2018-11" db="EMBL/GenBank/DDBJ databases">
        <authorList>
            <consortium name="Pathogen Informatics"/>
        </authorList>
    </citation>
    <scope>NUCLEOTIDE SEQUENCE [LARGE SCALE GENOMIC DNA]</scope>
</reference>
<sequence length="136" mass="16572">MATETRRSRRRPQAKRPTVQKRLVRLPHWRFSRQPQRRAALSRRKGKRDRAMRRLRSRGRQWRHPYLSARNQVVPTTKGSNLCPTPNSRRSRQNGVEIERTRRQSKLTRQSAKPQSSNRNRWFDPRSPDRIHQWQY</sequence>
<gene>
    <name evidence="2" type="ORF">DILT_LOCUS13549</name>
</gene>
<evidence type="ECO:0000256" key="1">
    <source>
        <dbReference type="SAM" id="MobiDB-lite"/>
    </source>
</evidence>
<feature type="region of interest" description="Disordered" evidence="1">
    <location>
        <begin position="1"/>
        <end position="136"/>
    </location>
</feature>
<feature type="compositionally biased region" description="Polar residues" evidence="1">
    <location>
        <begin position="107"/>
        <end position="120"/>
    </location>
</feature>
<organism evidence="2 3">
    <name type="scientific">Dibothriocephalus latus</name>
    <name type="common">Fish tapeworm</name>
    <name type="synonym">Diphyllobothrium latum</name>
    <dbReference type="NCBI Taxonomy" id="60516"/>
    <lineage>
        <taxon>Eukaryota</taxon>
        <taxon>Metazoa</taxon>
        <taxon>Spiralia</taxon>
        <taxon>Lophotrochozoa</taxon>
        <taxon>Platyhelminthes</taxon>
        <taxon>Cestoda</taxon>
        <taxon>Eucestoda</taxon>
        <taxon>Diphyllobothriidea</taxon>
        <taxon>Diphyllobothriidae</taxon>
        <taxon>Dibothriocephalus</taxon>
    </lineage>
</organism>
<name>A0A3P7LT40_DIBLA</name>
<feature type="compositionally biased region" description="Basic residues" evidence="1">
    <location>
        <begin position="40"/>
        <end position="63"/>
    </location>
</feature>